<keyword evidence="2" id="KW-1185">Reference proteome</keyword>
<accession>A0A4Y2UYM6</accession>
<proteinExistence type="predicted"/>
<reference evidence="1 2" key="1">
    <citation type="journal article" date="2019" name="Sci. Rep.">
        <title>Orb-weaving spider Araneus ventricosus genome elucidates the spidroin gene catalogue.</title>
        <authorList>
            <person name="Kono N."/>
            <person name="Nakamura H."/>
            <person name="Ohtoshi R."/>
            <person name="Moran D.A.P."/>
            <person name="Shinohara A."/>
            <person name="Yoshida Y."/>
            <person name="Fujiwara M."/>
            <person name="Mori M."/>
            <person name="Tomita M."/>
            <person name="Arakawa K."/>
        </authorList>
    </citation>
    <scope>NUCLEOTIDE SEQUENCE [LARGE SCALE GENOMIC DNA]</scope>
</reference>
<name>A0A4Y2UYM6_ARAVE</name>
<dbReference type="EMBL" id="BGPR01041131">
    <property type="protein sequence ID" value="GBO17372.1"/>
    <property type="molecule type" value="Genomic_DNA"/>
</dbReference>
<dbReference type="Proteomes" id="UP000499080">
    <property type="component" value="Unassembled WGS sequence"/>
</dbReference>
<comment type="caution">
    <text evidence="1">The sequence shown here is derived from an EMBL/GenBank/DDBJ whole genome shotgun (WGS) entry which is preliminary data.</text>
</comment>
<evidence type="ECO:0000313" key="2">
    <source>
        <dbReference type="Proteomes" id="UP000499080"/>
    </source>
</evidence>
<evidence type="ECO:0000313" key="1">
    <source>
        <dbReference type="EMBL" id="GBO17372.1"/>
    </source>
</evidence>
<sequence length="90" mass="10347">MCWSDALRFQRPHEAMDASCQQGTVEAGGSSIMVWAVLTWQGLSPIVKLNPIIYWKWLYSATWRPFAAIHGLHVPKQIMEFSRMTMLHVT</sequence>
<protein>
    <submittedName>
        <fullName evidence="1">Uncharacterized protein</fullName>
    </submittedName>
</protein>
<dbReference type="AlphaFoldDB" id="A0A4Y2UYM6"/>
<organism evidence="1 2">
    <name type="scientific">Araneus ventricosus</name>
    <name type="common">Orbweaver spider</name>
    <name type="synonym">Epeira ventricosa</name>
    <dbReference type="NCBI Taxonomy" id="182803"/>
    <lineage>
        <taxon>Eukaryota</taxon>
        <taxon>Metazoa</taxon>
        <taxon>Ecdysozoa</taxon>
        <taxon>Arthropoda</taxon>
        <taxon>Chelicerata</taxon>
        <taxon>Arachnida</taxon>
        <taxon>Araneae</taxon>
        <taxon>Araneomorphae</taxon>
        <taxon>Entelegynae</taxon>
        <taxon>Araneoidea</taxon>
        <taxon>Araneidae</taxon>
        <taxon>Araneus</taxon>
    </lineage>
</organism>
<gene>
    <name evidence="1" type="ORF">AVEN_68729_1</name>
</gene>
<dbReference type="OrthoDB" id="6246393at2759"/>